<keyword evidence="2" id="KW-1185">Reference proteome</keyword>
<dbReference type="EMBL" id="CP118605">
    <property type="protein sequence ID" value="WGL18513.1"/>
    <property type="molecule type" value="Genomic_DNA"/>
</dbReference>
<evidence type="ECO:0000313" key="1">
    <source>
        <dbReference type="EMBL" id="WGL18513.1"/>
    </source>
</evidence>
<dbReference type="Proteomes" id="UP001236500">
    <property type="component" value="Chromosome"/>
</dbReference>
<dbReference type="Pfam" id="PF09526">
    <property type="entry name" value="DUF2387"/>
    <property type="match status" value="1"/>
</dbReference>
<name>A0ABY8NLN0_9GAMM</name>
<evidence type="ECO:0000313" key="2">
    <source>
        <dbReference type="Proteomes" id="UP001236500"/>
    </source>
</evidence>
<organism evidence="1 2">
    <name type="scientific">Microbulbifer bruguierae</name>
    <dbReference type="NCBI Taxonomy" id="3029061"/>
    <lineage>
        <taxon>Bacteria</taxon>
        <taxon>Pseudomonadati</taxon>
        <taxon>Pseudomonadota</taxon>
        <taxon>Gammaproteobacteria</taxon>
        <taxon>Cellvibrionales</taxon>
        <taxon>Microbulbiferaceae</taxon>
        <taxon>Microbulbifer</taxon>
    </lineage>
</organism>
<gene>
    <name evidence="1" type="ORF">PVT68_11105</name>
</gene>
<sequence>MDKIVNYKLGDKNYRECVACGFKDEIRLQSSRPRELDTRVNQTQDREVEETAVKILQPPTGPADKK</sequence>
<accession>A0ABY8NLN0</accession>
<proteinExistence type="predicted"/>
<reference evidence="1 2" key="1">
    <citation type="submission" date="2023-02" db="EMBL/GenBank/DDBJ databases">
        <title>Description and genomic characterization of Microbulbifer bruguierae sp. nov., isolated from the sediment of mangrove plant Bruguiera sexangula.</title>
        <authorList>
            <person name="Long M."/>
        </authorList>
    </citation>
    <scope>NUCLEOTIDE SEQUENCE [LARGE SCALE GENOMIC DNA]</scope>
    <source>
        <strain evidence="1 2">H12</strain>
    </source>
</reference>
<protein>
    <submittedName>
        <fullName evidence="1">YheV family putative metal-binding protein</fullName>
    </submittedName>
</protein>
<dbReference type="InterPro" id="IPR012658">
    <property type="entry name" value="YheV"/>
</dbReference>